<organism evidence="1 2">
    <name type="scientific">Actinokineospora guangxiensis</name>
    <dbReference type="NCBI Taxonomy" id="1490288"/>
    <lineage>
        <taxon>Bacteria</taxon>
        <taxon>Bacillati</taxon>
        <taxon>Actinomycetota</taxon>
        <taxon>Actinomycetes</taxon>
        <taxon>Pseudonocardiales</taxon>
        <taxon>Pseudonocardiaceae</taxon>
        <taxon>Actinokineospora</taxon>
    </lineage>
</organism>
<reference evidence="2" key="1">
    <citation type="journal article" date="2019" name="Int. J. Syst. Evol. Microbiol.">
        <title>The Global Catalogue of Microorganisms (GCM) 10K type strain sequencing project: providing services to taxonomists for standard genome sequencing and annotation.</title>
        <authorList>
            <consortium name="The Broad Institute Genomics Platform"/>
            <consortium name="The Broad Institute Genome Sequencing Center for Infectious Disease"/>
            <person name="Wu L."/>
            <person name="Ma J."/>
        </authorList>
    </citation>
    <scope>NUCLEOTIDE SEQUENCE [LARGE SCALE GENOMIC DNA]</scope>
    <source>
        <strain evidence="2">CCUG 59778</strain>
    </source>
</reference>
<dbReference type="RefSeq" id="WP_378249758.1">
    <property type="nucleotide sequence ID" value="NZ_JBHSKF010000013.1"/>
</dbReference>
<dbReference type="EMBL" id="JBHSKF010000013">
    <property type="protein sequence ID" value="MFC5289890.1"/>
    <property type="molecule type" value="Genomic_DNA"/>
</dbReference>
<comment type="caution">
    <text evidence="1">The sequence shown here is derived from an EMBL/GenBank/DDBJ whole genome shotgun (WGS) entry which is preliminary data.</text>
</comment>
<proteinExistence type="predicted"/>
<evidence type="ECO:0000313" key="1">
    <source>
        <dbReference type="EMBL" id="MFC5289890.1"/>
    </source>
</evidence>
<evidence type="ECO:0000313" key="2">
    <source>
        <dbReference type="Proteomes" id="UP001596157"/>
    </source>
</evidence>
<name>A0ABW0EUY8_9PSEU</name>
<sequence>MPEKYGSHERAALIMLMKAGRPVPNPDLTDIGIDLRPAGRNKLNKAGLIKSWQENRRFIHEITDEGVAWCESDCARPEAPPRSSPLVKLMFQITGIVVTHIARNGTRLLDVISPRDLETLIRIAYLDLSVKPQDWVRLARLRPKLDADKAEVDEVLLRLVKAGEAHLAPDSNRKVLTPADHAAAIRVGSEEKHLMAIEES</sequence>
<accession>A0ABW0EUY8</accession>
<protein>
    <recommendedName>
        <fullName evidence="3">Golgi phosphoprotein 3 GPP34</fullName>
    </recommendedName>
</protein>
<gene>
    <name evidence="1" type="ORF">ACFPM7_22780</name>
</gene>
<dbReference type="Proteomes" id="UP001596157">
    <property type="component" value="Unassembled WGS sequence"/>
</dbReference>
<evidence type="ECO:0008006" key="3">
    <source>
        <dbReference type="Google" id="ProtNLM"/>
    </source>
</evidence>
<keyword evidence="2" id="KW-1185">Reference proteome</keyword>